<name>A0A8J5M8G3_9STRA</name>
<sequence>PYGVSSLDENSVRTKARTAAKSFIPTKLDNFAIRFYVVVGWVSFYVHSVWDNGSGNYTNTTPPSRYTSTFPELRTSLNRTLAHPDVNIERGSPSALWVAMMGPPDAPLSFTDRAKAYGFRYFLYEAPFGENSAHVY</sequence>
<keyword evidence="2" id="KW-1185">Reference proteome</keyword>
<gene>
    <name evidence="1" type="ORF">JG688_00002811</name>
</gene>
<dbReference type="EMBL" id="JAENGY010000078">
    <property type="protein sequence ID" value="KAG6974948.1"/>
    <property type="molecule type" value="Genomic_DNA"/>
</dbReference>
<evidence type="ECO:0000313" key="1">
    <source>
        <dbReference type="EMBL" id="KAG6974948.1"/>
    </source>
</evidence>
<feature type="non-terminal residue" evidence="1">
    <location>
        <position position="1"/>
    </location>
</feature>
<dbReference type="Proteomes" id="UP000709295">
    <property type="component" value="Unassembled WGS sequence"/>
</dbReference>
<comment type="caution">
    <text evidence="1">The sequence shown here is derived from an EMBL/GenBank/DDBJ whole genome shotgun (WGS) entry which is preliminary data.</text>
</comment>
<accession>A0A8J5M8G3</accession>
<dbReference type="AlphaFoldDB" id="A0A8J5M8G3"/>
<reference evidence="1" key="1">
    <citation type="submission" date="2021-01" db="EMBL/GenBank/DDBJ databases">
        <title>Phytophthora aleatoria, a newly-described species from Pinus radiata is distinct from Phytophthora cactorum isolates based on comparative genomics.</title>
        <authorList>
            <person name="Mcdougal R."/>
            <person name="Panda P."/>
            <person name="Williams N."/>
            <person name="Studholme D.J."/>
        </authorList>
    </citation>
    <scope>NUCLEOTIDE SEQUENCE</scope>
    <source>
        <strain evidence="1">NZFS 4037</strain>
    </source>
</reference>
<organism evidence="1 2">
    <name type="scientific">Phytophthora aleatoria</name>
    <dbReference type="NCBI Taxonomy" id="2496075"/>
    <lineage>
        <taxon>Eukaryota</taxon>
        <taxon>Sar</taxon>
        <taxon>Stramenopiles</taxon>
        <taxon>Oomycota</taxon>
        <taxon>Peronosporomycetes</taxon>
        <taxon>Peronosporales</taxon>
        <taxon>Peronosporaceae</taxon>
        <taxon>Phytophthora</taxon>
    </lineage>
</organism>
<protein>
    <submittedName>
        <fullName evidence="1">Uncharacterized protein</fullName>
    </submittedName>
</protein>
<evidence type="ECO:0000313" key="2">
    <source>
        <dbReference type="Proteomes" id="UP000709295"/>
    </source>
</evidence>
<proteinExistence type="predicted"/>